<protein>
    <submittedName>
        <fullName evidence="1">14494_t:CDS:1</fullName>
    </submittedName>
</protein>
<dbReference type="Proteomes" id="UP000789405">
    <property type="component" value="Unassembled WGS sequence"/>
</dbReference>
<sequence length="81" mass="9355">KIKATNKLDPPALLLNKRNKNKKNIKLNYRNYNEGVLKNQPTHEDTVQSMLQQIIGRQDKLEGQDSLSHIIFARDDLANRS</sequence>
<accession>A0A9N9KCN2</accession>
<dbReference type="AlphaFoldDB" id="A0A9N9KCN2"/>
<name>A0A9N9KCN2_9GLOM</name>
<keyword evidence="2" id="KW-1185">Reference proteome</keyword>
<comment type="caution">
    <text evidence="1">The sequence shown here is derived from an EMBL/GenBank/DDBJ whole genome shotgun (WGS) entry which is preliminary data.</text>
</comment>
<proteinExistence type="predicted"/>
<feature type="non-terminal residue" evidence="1">
    <location>
        <position position="1"/>
    </location>
</feature>
<dbReference type="EMBL" id="CAJVPY010056465">
    <property type="protein sequence ID" value="CAG8818378.1"/>
    <property type="molecule type" value="Genomic_DNA"/>
</dbReference>
<organism evidence="1 2">
    <name type="scientific">Dentiscutata erythropus</name>
    <dbReference type="NCBI Taxonomy" id="1348616"/>
    <lineage>
        <taxon>Eukaryota</taxon>
        <taxon>Fungi</taxon>
        <taxon>Fungi incertae sedis</taxon>
        <taxon>Mucoromycota</taxon>
        <taxon>Glomeromycotina</taxon>
        <taxon>Glomeromycetes</taxon>
        <taxon>Diversisporales</taxon>
        <taxon>Gigasporaceae</taxon>
        <taxon>Dentiscutata</taxon>
    </lineage>
</organism>
<reference evidence="1" key="1">
    <citation type="submission" date="2021-06" db="EMBL/GenBank/DDBJ databases">
        <authorList>
            <person name="Kallberg Y."/>
            <person name="Tangrot J."/>
            <person name="Rosling A."/>
        </authorList>
    </citation>
    <scope>NUCLEOTIDE SEQUENCE</scope>
    <source>
        <strain evidence="1">MA453B</strain>
    </source>
</reference>
<evidence type="ECO:0000313" key="1">
    <source>
        <dbReference type="EMBL" id="CAG8818378.1"/>
    </source>
</evidence>
<dbReference type="OrthoDB" id="10436869at2759"/>
<evidence type="ECO:0000313" key="2">
    <source>
        <dbReference type="Proteomes" id="UP000789405"/>
    </source>
</evidence>
<gene>
    <name evidence="1" type="ORF">DERYTH_LOCUS26614</name>
</gene>